<evidence type="ECO:0000259" key="2">
    <source>
        <dbReference type="Pfam" id="PF01682"/>
    </source>
</evidence>
<dbReference type="Proteomes" id="UP000887566">
    <property type="component" value="Unplaced"/>
</dbReference>
<name>A0A914VTM6_9BILA</name>
<evidence type="ECO:0000256" key="1">
    <source>
        <dbReference type="SAM" id="SignalP"/>
    </source>
</evidence>
<dbReference type="PANTHER" id="PTHR46705:SF4">
    <property type="entry name" value="DOMAIN OF UNKNOWN FUNCTION DB DOMAIN-CONTAINING PROTEIN"/>
    <property type="match status" value="1"/>
</dbReference>
<accession>A0A914VTM6</accession>
<evidence type="ECO:0000313" key="3">
    <source>
        <dbReference type="Proteomes" id="UP000887566"/>
    </source>
</evidence>
<dbReference type="InterPro" id="IPR002602">
    <property type="entry name" value="DB"/>
</dbReference>
<organism evidence="3 4">
    <name type="scientific">Plectus sambesii</name>
    <dbReference type="NCBI Taxonomy" id="2011161"/>
    <lineage>
        <taxon>Eukaryota</taxon>
        <taxon>Metazoa</taxon>
        <taxon>Ecdysozoa</taxon>
        <taxon>Nematoda</taxon>
        <taxon>Chromadorea</taxon>
        <taxon>Plectida</taxon>
        <taxon>Plectina</taxon>
        <taxon>Plectoidea</taxon>
        <taxon>Plectidae</taxon>
        <taxon>Plectus</taxon>
    </lineage>
</organism>
<proteinExistence type="predicted"/>
<dbReference type="Pfam" id="PF01682">
    <property type="entry name" value="DB"/>
    <property type="match status" value="1"/>
</dbReference>
<reference evidence="4" key="1">
    <citation type="submission" date="2022-11" db="UniProtKB">
        <authorList>
            <consortium name="WormBaseParasite"/>
        </authorList>
    </citation>
    <scope>IDENTIFICATION</scope>
</reference>
<keyword evidence="1" id="KW-0732">Signal</keyword>
<evidence type="ECO:0000313" key="4">
    <source>
        <dbReference type="WBParaSite" id="PSAMB.scaffold2446size23183.g17886.t1"/>
    </source>
</evidence>
<sequence>MSTRCFLPLAVAVVLLAVVHYADSCASSGVCGGVSGCYQPPPPPPVCGCAPSQSCGRYGCYTRRSRVAAASVRTKEIGGKKRRGPVSRQGSNEIAAFSGEKRFSSPDARFMQCCEERNLPDVCMDKCTFKTYTKDALMRMYFKQDPCPIEATAEMQFCAAQGQDHRECCVRNGVGSTTAGAKCLVFCNQTPGFIQQLDMSYLACYDRFENMKGCFFHEMQLRK</sequence>
<keyword evidence="3" id="KW-1185">Reference proteome</keyword>
<feature type="chain" id="PRO_5036835017" description="Domain of unknown function DB domain-containing protein" evidence="1">
    <location>
        <begin position="25"/>
        <end position="223"/>
    </location>
</feature>
<dbReference type="WBParaSite" id="PSAMB.scaffold2446size23183.g17886.t1">
    <property type="protein sequence ID" value="PSAMB.scaffold2446size23183.g17886.t1"/>
    <property type="gene ID" value="PSAMB.scaffold2446size23183.g17886"/>
</dbReference>
<dbReference type="AlphaFoldDB" id="A0A914VTM6"/>
<protein>
    <recommendedName>
        <fullName evidence="2">Domain of unknown function DB domain-containing protein</fullName>
    </recommendedName>
</protein>
<dbReference type="PANTHER" id="PTHR46705">
    <property type="entry name" value="PROTEIN CBG09805"/>
    <property type="match status" value="1"/>
</dbReference>
<feature type="domain" description="Domain of unknown function DB" evidence="2">
    <location>
        <begin position="113"/>
        <end position="215"/>
    </location>
</feature>
<feature type="signal peptide" evidence="1">
    <location>
        <begin position="1"/>
        <end position="24"/>
    </location>
</feature>